<keyword evidence="2" id="KW-1185">Reference proteome</keyword>
<organism evidence="1 2">
    <name type="scientific">Mytilus edulis</name>
    <name type="common">Blue mussel</name>
    <dbReference type="NCBI Taxonomy" id="6550"/>
    <lineage>
        <taxon>Eukaryota</taxon>
        <taxon>Metazoa</taxon>
        <taxon>Spiralia</taxon>
        <taxon>Lophotrochozoa</taxon>
        <taxon>Mollusca</taxon>
        <taxon>Bivalvia</taxon>
        <taxon>Autobranchia</taxon>
        <taxon>Pteriomorphia</taxon>
        <taxon>Mytilida</taxon>
        <taxon>Mytiloidea</taxon>
        <taxon>Mytilidae</taxon>
        <taxon>Mytilinae</taxon>
        <taxon>Mytilus</taxon>
    </lineage>
</organism>
<accession>A0A8S3RXF8</accession>
<evidence type="ECO:0000313" key="2">
    <source>
        <dbReference type="Proteomes" id="UP000683360"/>
    </source>
</evidence>
<proteinExistence type="predicted"/>
<evidence type="ECO:0000313" key="1">
    <source>
        <dbReference type="EMBL" id="CAG2213636.1"/>
    </source>
</evidence>
<name>A0A8S3RXF8_MYTED</name>
<sequence>MFAMLLRHAECEKPGRINRCMQHFTSDQMWLYFAFLEFVMPILNDFNVMFQAGESMIGYLHTEMVRLLRKMMGKFVTTQYSQTSQSTVREFYCTMTETHSKTKLSEASVFLNPLSKDKLSPDEVVSLSDRFLNYNQQEASQLEDEAAEYILTPLCDLPAFDPDTPSLNQFLTSIGNLKLPSGKQQFQHLFALRKIVLALPHSNADTERTFPC</sequence>
<dbReference type="Proteomes" id="UP000683360">
    <property type="component" value="Unassembled WGS sequence"/>
</dbReference>
<comment type="caution">
    <text evidence="1">The sequence shown here is derived from an EMBL/GenBank/DDBJ whole genome shotgun (WGS) entry which is preliminary data.</text>
</comment>
<reference evidence="1" key="1">
    <citation type="submission" date="2021-03" db="EMBL/GenBank/DDBJ databases">
        <authorList>
            <person name="Bekaert M."/>
        </authorList>
    </citation>
    <scope>NUCLEOTIDE SEQUENCE</scope>
</reference>
<gene>
    <name evidence="1" type="ORF">MEDL_27578</name>
</gene>
<dbReference type="AlphaFoldDB" id="A0A8S3RXF8"/>
<dbReference type="OrthoDB" id="6148792at2759"/>
<dbReference type="EMBL" id="CAJPWZ010001378">
    <property type="protein sequence ID" value="CAG2213636.1"/>
    <property type="molecule type" value="Genomic_DNA"/>
</dbReference>
<protein>
    <submittedName>
        <fullName evidence="1">Uncharacterized protein</fullName>
    </submittedName>
</protein>